<gene>
    <name evidence="7" type="ORF">RN001_015686</name>
</gene>
<dbReference type="InterPro" id="IPR013083">
    <property type="entry name" value="Znf_RING/FYVE/PHD"/>
</dbReference>
<dbReference type="InterPro" id="IPR041489">
    <property type="entry name" value="PDZ_6"/>
</dbReference>
<dbReference type="InterPro" id="IPR001841">
    <property type="entry name" value="Znf_RING"/>
</dbReference>
<comment type="caution">
    <text evidence="7">The sequence shown here is derived from an EMBL/GenBank/DDBJ whole genome shotgun (WGS) entry which is preliminary data.</text>
</comment>
<dbReference type="PROSITE" id="PS50089">
    <property type="entry name" value="ZF_RING_2"/>
    <property type="match status" value="1"/>
</dbReference>
<dbReference type="Pfam" id="PF21362">
    <property type="entry name" value="Sina_RING"/>
    <property type="match status" value="1"/>
</dbReference>
<keyword evidence="3" id="KW-0862">Zinc</keyword>
<dbReference type="SUPFAM" id="SSF50156">
    <property type="entry name" value="PDZ domain-like"/>
    <property type="match status" value="1"/>
</dbReference>
<organism evidence="7 8">
    <name type="scientific">Aquatica leii</name>
    <dbReference type="NCBI Taxonomy" id="1421715"/>
    <lineage>
        <taxon>Eukaryota</taxon>
        <taxon>Metazoa</taxon>
        <taxon>Ecdysozoa</taxon>
        <taxon>Arthropoda</taxon>
        <taxon>Hexapoda</taxon>
        <taxon>Insecta</taxon>
        <taxon>Pterygota</taxon>
        <taxon>Neoptera</taxon>
        <taxon>Endopterygota</taxon>
        <taxon>Coleoptera</taxon>
        <taxon>Polyphaga</taxon>
        <taxon>Elateriformia</taxon>
        <taxon>Elateroidea</taxon>
        <taxon>Lampyridae</taxon>
        <taxon>Luciolinae</taxon>
        <taxon>Aquatica</taxon>
    </lineage>
</organism>
<dbReference type="Pfam" id="PF17820">
    <property type="entry name" value="PDZ_6"/>
    <property type="match status" value="1"/>
</dbReference>
<evidence type="ECO:0000313" key="8">
    <source>
        <dbReference type="Proteomes" id="UP001353858"/>
    </source>
</evidence>
<dbReference type="SUPFAM" id="SSF57850">
    <property type="entry name" value="RING/U-box"/>
    <property type="match status" value="1"/>
</dbReference>
<protein>
    <submittedName>
        <fullName evidence="7">Uncharacterized protein</fullName>
    </submittedName>
</protein>
<reference evidence="8" key="1">
    <citation type="submission" date="2023-01" db="EMBL/GenBank/DDBJ databases">
        <title>Key to firefly adult light organ development and bioluminescence: homeobox transcription factors regulate luciferase expression and transportation to peroxisome.</title>
        <authorList>
            <person name="Fu X."/>
        </authorList>
    </citation>
    <scope>NUCLEOTIDE SEQUENCE [LARGE SCALE GENOMIC DNA]</scope>
</reference>
<dbReference type="InterPro" id="IPR049548">
    <property type="entry name" value="Sina-like_RING"/>
</dbReference>
<dbReference type="PANTHER" id="PTHR45877">
    <property type="entry name" value="E3 UBIQUITIN-PROTEIN LIGASE SIAH2"/>
    <property type="match status" value="1"/>
</dbReference>
<evidence type="ECO:0000313" key="7">
    <source>
        <dbReference type="EMBL" id="KAK4871562.1"/>
    </source>
</evidence>
<proteinExistence type="predicted"/>
<dbReference type="InterPro" id="IPR036034">
    <property type="entry name" value="PDZ_sf"/>
</dbReference>
<feature type="domain" description="RING-type" evidence="5">
    <location>
        <begin position="131"/>
        <end position="166"/>
    </location>
</feature>
<evidence type="ECO:0000256" key="4">
    <source>
        <dbReference type="PROSITE-ProRule" id="PRU00175"/>
    </source>
</evidence>
<evidence type="ECO:0000259" key="6">
    <source>
        <dbReference type="PROSITE" id="PS50106"/>
    </source>
</evidence>
<dbReference type="GO" id="GO:0031624">
    <property type="term" value="F:ubiquitin conjugating enzyme binding"/>
    <property type="evidence" value="ECO:0007669"/>
    <property type="project" value="TreeGrafter"/>
</dbReference>
<dbReference type="AlphaFoldDB" id="A0AAN7SAS7"/>
<evidence type="ECO:0000256" key="2">
    <source>
        <dbReference type="ARBA" id="ARBA00022771"/>
    </source>
</evidence>
<dbReference type="PROSITE" id="PS50106">
    <property type="entry name" value="PDZ"/>
    <property type="match status" value="1"/>
</dbReference>
<sequence length="504" mass="56728">MNVDEFHSTNSSTRLVEVEKPNSESCGFHLTRSKWDPYPWVSKVDEGTPAETAGMQPGECVLEINGEDIVGKRISEIAERVRSGSNQISLLLWNSGVDMRCSPESLCCGSMPQNLQRLTTCMSSILSVLECPVCLDTIAPPVHQCENGHLICLRCRTKTERCPVCRIRLSRGRSLLAEQVYNTISDVFGLHDDTQQIQKTKMQSIFKLNAKKKNIPDIKITQSHTNKFLARIIGKSTSVDNLSNECDKSPLTTRRVLEDDFGNTLKAKSLSTSEIFKTSPCNSRTSSFNNIDSNKYAGKRFLNLDNGVESGPASYHGSIESMEQSLNVEVATLNNVGVLYPCPYLDTCMTTIRESQVFTHFQETHSGPLVQYFQPKVQLSFSILRANQDLCYVLHVINKTFFLRMLDNLQQCKKKNGLASDVLLWMWILTDSDVFNDFQFQVEVLNAKEEVLLSVSSPVYSLWKKSWKSIVDNKRGVFLNLDMLEQFGAITLSVQVQKIDGDKV</sequence>
<evidence type="ECO:0000256" key="3">
    <source>
        <dbReference type="ARBA" id="ARBA00022833"/>
    </source>
</evidence>
<dbReference type="EMBL" id="JARPUR010000008">
    <property type="protein sequence ID" value="KAK4871562.1"/>
    <property type="molecule type" value="Genomic_DNA"/>
</dbReference>
<dbReference type="InterPro" id="IPR001478">
    <property type="entry name" value="PDZ"/>
</dbReference>
<evidence type="ECO:0000256" key="1">
    <source>
        <dbReference type="ARBA" id="ARBA00022723"/>
    </source>
</evidence>
<dbReference type="GO" id="GO:0008270">
    <property type="term" value="F:zinc ion binding"/>
    <property type="evidence" value="ECO:0007669"/>
    <property type="project" value="UniProtKB-KW"/>
</dbReference>
<dbReference type="SMART" id="SM00228">
    <property type="entry name" value="PDZ"/>
    <property type="match status" value="1"/>
</dbReference>
<dbReference type="GO" id="GO:0005737">
    <property type="term" value="C:cytoplasm"/>
    <property type="evidence" value="ECO:0007669"/>
    <property type="project" value="TreeGrafter"/>
</dbReference>
<dbReference type="GO" id="GO:0061630">
    <property type="term" value="F:ubiquitin protein ligase activity"/>
    <property type="evidence" value="ECO:0007669"/>
    <property type="project" value="TreeGrafter"/>
</dbReference>
<dbReference type="PANTHER" id="PTHR45877:SF2">
    <property type="entry name" value="E3 UBIQUITIN-PROTEIN LIGASE SINA-RELATED"/>
    <property type="match status" value="1"/>
</dbReference>
<accession>A0AAN7SAS7</accession>
<feature type="domain" description="PDZ" evidence="6">
    <location>
        <begin position="15"/>
        <end position="96"/>
    </location>
</feature>
<dbReference type="Gene3D" id="3.30.40.10">
    <property type="entry name" value="Zinc/RING finger domain, C3HC4 (zinc finger)"/>
    <property type="match status" value="1"/>
</dbReference>
<dbReference type="Proteomes" id="UP001353858">
    <property type="component" value="Unassembled WGS sequence"/>
</dbReference>
<dbReference type="InterPro" id="IPR004162">
    <property type="entry name" value="SINA-like_animal"/>
</dbReference>
<evidence type="ECO:0000259" key="5">
    <source>
        <dbReference type="PROSITE" id="PS50089"/>
    </source>
</evidence>
<dbReference type="Gene3D" id="2.30.42.10">
    <property type="match status" value="1"/>
</dbReference>
<name>A0AAN7SAS7_9COLE</name>
<keyword evidence="1" id="KW-0479">Metal-binding</keyword>
<dbReference type="CDD" id="cd16571">
    <property type="entry name" value="RING-HC_SIAHs"/>
    <property type="match status" value="1"/>
</dbReference>
<dbReference type="GO" id="GO:0043161">
    <property type="term" value="P:proteasome-mediated ubiquitin-dependent protein catabolic process"/>
    <property type="evidence" value="ECO:0007669"/>
    <property type="project" value="TreeGrafter"/>
</dbReference>
<keyword evidence="2 4" id="KW-0863">Zinc-finger</keyword>
<keyword evidence="8" id="KW-1185">Reference proteome</keyword>